<dbReference type="OMA" id="AEPDCYI"/>
<dbReference type="STRING" id="69332.A0A388LRG9"/>
<comment type="similarity">
    <text evidence="9">Belongs to the PP2C family.</text>
</comment>
<dbReference type="EC" id="3.1.3.16" evidence="3"/>
<evidence type="ECO:0000256" key="8">
    <source>
        <dbReference type="ARBA" id="ARBA00023211"/>
    </source>
</evidence>
<dbReference type="InterPro" id="IPR001932">
    <property type="entry name" value="PPM-type_phosphatase-like_dom"/>
</dbReference>
<dbReference type="SMART" id="SM00332">
    <property type="entry name" value="PP2Cc"/>
    <property type="match status" value="1"/>
</dbReference>
<dbReference type="Proteomes" id="UP000265515">
    <property type="component" value="Unassembled WGS sequence"/>
</dbReference>
<dbReference type="GO" id="GO:0046872">
    <property type="term" value="F:metal ion binding"/>
    <property type="evidence" value="ECO:0007669"/>
    <property type="project" value="UniProtKB-KW"/>
</dbReference>
<evidence type="ECO:0000256" key="2">
    <source>
        <dbReference type="ARBA" id="ARBA00001946"/>
    </source>
</evidence>
<sequence length="310" mass="33313">MATTSAVDNTTLTPEVEQVCGVCSVRGTERATMEDTYTISVDITGARPSFFGVYDGHGGTAVAEYLQNSFWGVYERILSETESADLLADRTRQAYLEVDKETIAPQKGFFGAFKERGMGGSRCGSTAATAVLLGTPDGQQKLVAANVGDARVVLARGAQALQLTIDHTPDLESERKRIEKKNPTPKKPLVVNVDGTWRIGGLLALSRSFGDVYLKTWSDGKDASGGFGLICEPHVTVETITSADKFLIMASDGLWEFLSNQQVVDRCLSRSPEETPTQLAQILTQMAQAAGTTDDITVIVVELPGASVRL</sequence>
<organism evidence="11 12">
    <name type="scientific">Chara braunii</name>
    <name type="common">Braun's stonewort</name>
    <dbReference type="NCBI Taxonomy" id="69332"/>
    <lineage>
        <taxon>Eukaryota</taxon>
        <taxon>Viridiplantae</taxon>
        <taxon>Streptophyta</taxon>
        <taxon>Charophyceae</taxon>
        <taxon>Charales</taxon>
        <taxon>Characeae</taxon>
        <taxon>Chara</taxon>
    </lineage>
</organism>
<keyword evidence="5 9" id="KW-0378">Hydrolase</keyword>
<proteinExistence type="inferred from homology"/>
<name>A0A388LRG9_CHABU</name>
<protein>
    <recommendedName>
        <fullName evidence="3">protein-serine/threonine phosphatase</fullName>
        <ecNumber evidence="3">3.1.3.16</ecNumber>
    </recommendedName>
</protein>
<keyword evidence="12" id="KW-1185">Reference proteome</keyword>
<gene>
    <name evidence="11" type="ORF">CBR_g39168</name>
</gene>
<dbReference type="InterPro" id="IPR000222">
    <property type="entry name" value="PP2C_BS"/>
</dbReference>
<dbReference type="PANTHER" id="PTHR47992">
    <property type="entry name" value="PROTEIN PHOSPHATASE"/>
    <property type="match status" value="1"/>
</dbReference>
<dbReference type="Gene3D" id="3.60.40.10">
    <property type="entry name" value="PPM-type phosphatase domain"/>
    <property type="match status" value="1"/>
</dbReference>
<evidence type="ECO:0000256" key="9">
    <source>
        <dbReference type="RuleBase" id="RU003465"/>
    </source>
</evidence>
<evidence type="ECO:0000256" key="5">
    <source>
        <dbReference type="ARBA" id="ARBA00022801"/>
    </source>
</evidence>
<dbReference type="PROSITE" id="PS51746">
    <property type="entry name" value="PPM_2"/>
    <property type="match status" value="1"/>
</dbReference>
<dbReference type="EMBL" id="BFEA01000491">
    <property type="protein sequence ID" value="GBG84792.1"/>
    <property type="molecule type" value="Genomic_DNA"/>
</dbReference>
<evidence type="ECO:0000256" key="3">
    <source>
        <dbReference type="ARBA" id="ARBA00013081"/>
    </source>
</evidence>
<keyword evidence="8" id="KW-0464">Manganese</keyword>
<accession>A0A388LRG9</accession>
<evidence type="ECO:0000256" key="4">
    <source>
        <dbReference type="ARBA" id="ARBA00022723"/>
    </source>
</evidence>
<dbReference type="InterPro" id="IPR036457">
    <property type="entry name" value="PPM-type-like_dom_sf"/>
</dbReference>
<evidence type="ECO:0000313" key="11">
    <source>
        <dbReference type="EMBL" id="GBG84792.1"/>
    </source>
</evidence>
<evidence type="ECO:0000313" key="12">
    <source>
        <dbReference type="Proteomes" id="UP000265515"/>
    </source>
</evidence>
<comment type="cofactor">
    <cofactor evidence="2">
        <name>Mg(2+)</name>
        <dbReference type="ChEBI" id="CHEBI:18420"/>
    </cofactor>
</comment>
<dbReference type="Pfam" id="PF00481">
    <property type="entry name" value="PP2C"/>
    <property type="match status" value="1"/>
</dbReference>
<feature type="domain" description="PPM-type phosphatase" evidence="10">
    <location>
        <begin position="19"/>
        <end position="303"/>
    </location>
</feature>
<dbReference type="OrthoDB" id="10264738at2759"/>
<comment type="cofactor">
    <cofactor evidence="1">
        <name>Mn(2+)</name>
        <dbReference type="ChEBI" id="CHEBI:29035"/>
    </cofactor>
</comment>
<comment type="caution">
    <text evidence="11">The sequence shown here is derived from an EMBL/GenBank/DDBJ whole genome shotgun (WGS) entry which is preliminary data.</text>
</comment>
<reference evidence="11 12" key="1">
    <citation type="journal article" date="2018" name="Cell">
        <title>The Chara Genome: Secondary Complexity and Implications for Plant Terrestrialization.</title>
        <authorList>
            <person name="Nishiyama T."/>
            <person name="Sakayama H."/>
            <person name="Vries J.D."/>
            <person name="Buschmann H."/>
            <person name="Saint-Marcoux D."/>
            <person name="Ullrich K.K."/>
            <person name="Haas F.B."/>
            <person name="Vanderstraeten L."/>
            <person name="Becker D."/>
            <person name="Lang D."/>
            <person name="Vosolsobe S."/>
            <person name="Rombauts S."/>
            <person name="Wilhelmsson P.K.I."/>
            <person name="Janitza P."/>
            <person name="Kern R."/>
            <person name="Heyl A."/>
            <person name="Rumpler F."/>
            <person name="Villalobos L.I.A.C."/>
            <person name="Clay J.M."/>
            <person name="Skokan R."/>
            <person name="Toyoda A."/>
            <person name="Suzuki Y."/>
            <person name="Kagoshima H."/>
            <person name="Schijlen E."/>
            <person name="Tajeshwar N."/>
            <person name="Catarino B."/>
            <person name="Hetherington A.J."/>
            <person name="Saltykova A."/>
            <person name="Bonnot C."/>
            <person name="Breuninger H."/>
            <person name="Symeonidi A."/>
            <person name="Radhakrishnan G.V."/>
            <person name="Van Nieuwerburgh F."/>
            <person name="Deforce D."/>
            <person name="Chang C."/>
            <person name="Karol K.G."/>
            <person name="Hedrich R."/>
            <person name="Ulvskov P."/>
            <person name="Glockner G."/>
            <person name="Delwiche C.F."/>
            <person name="Petrasek J."/>
            <person name="Van de Peer Y."/>
            <person name="Friml J."/>
            <person name="Beilby M."/>
            <person name="Dolan L."/>
            <person name="Kohara Y."/>
            <person name="Sugano S."/>
            <person name="Fujiyama A."/>
            <person name="Delaux P.-M."/>
            <person name="Quint M."/>
            <person name="TheiBen G."/>
            <person name="Hagemann M."/>
            <person name="Harholt J."/>
            <person name="Dunand C."/>
            <person name="Zachgo S."/>
            <person name="Langdale J."/>
            <person name="Maumus F."/>
            <person name="Straeten D.V.D."/>
            <person name="Gould S.B."/>
            <person name="Rensing S.A."/>
        </authorList>
    </citation>
    <scope>NUCLEOTIDE SEQUENCE [LARGE SCALE GENOMIC DNA]</scope>
    <source>
        <strain evidence="11 12">S276</strain>
    </source>
</reference>
<dbReference type="AlphaFoldDB" id="A0A388LRG9"/>
<dbReference type="Gramene" id="GBG84792">
    <property type="protein sequence ID" value="GBG84792"/>
    <property type="gene ID" value="CBR_g39168"/>
</dbReference>
<dbReference type="CDD" id="cd00143">
    <property type="entry name" value="PP2Cc"/>
    <property type="match status" value="1"/>
</dbReference>
<dbReference type="PROSITE" id="PS01032">
    <property type="entry name" value="PPM_1"/>
    <property type="match status" value="1"/>
</dbReference>
<evidence type="ECO:0000259" key="10">
    <source>
        <dbReference type="PROSITE" id="PS51746"/>
    </source>
</evidence>
<keyword evidence="6" id="KW-0460">Magnesium</keyword>
<evidence type="ECO:0000256" key="7">
    <source>
        <dbReference type="ARBA" id="ARBA00022912"/>
    </source>
</evidence>
<dbReference type="GO" id="GO:0004722">
    <property type="term" value="F:protein serine/threonine phosphatase activity"/>
    <property type="evidence" value="ECO:0007669"/>
    <property type="project" value="UniProtKB-EC"/>
</dbReference>
<dbReference type="InterPro" id="IPR015655">
    <property type="entry name" value="PP2C"/>
</dbReference>
<keyword evidence="4" id="KW-0479">Metal-binding</keyword>
<keyword evidence="7 9" id="KW-0904">Protein phosphatase</keyword>
<dbReference type="SUPFAM" id="SSF81606">
    <property type="entry name" value="PP2C-like"/>
    <property type="match status" value="1"/>
</dbReference>
<evidence type="ECO:0000256" key="1">
    <source>
        <dbReference type="ARBA" id="ARBA00001936"/>
    </source>
</evidence>
<evidence type="ECO:0000256" key="6">
    <source>
        <dbReference type="ARBA" id="ARBA00022842"/>
    </source>
</evidence>